<feature type="domain" description="DUF7168" evidence="3">
    <location>
        <begin position="53"/>
        <end position="186"/>
    </location>
</feature>
<evidence type="ECO:0000313" key="5">
    <source>
        <dbReference type="Proteomes" id="UP000018511"/>
    </source>
</evidence>
<feature type="region of interest" description="Disordered" evidence="1">
    <location>
        <begin position="191"/>
        <end position="233"/>
    </location>
</feature>
<protein>
    <submittedName>
        <fullName evidence="4">Uncharacterized protein</fullName>
    </submittedName>
</protein>
<name>V7DHH5_9PSED</name>
<organism evidence="4 5">
    <name type="scientific">Pseudomonas taiwanensis SJ9</name>
    <dbReference type="NCBI Taxonomy" id="1388762"/>
    <lineage>
        <taxon>Bacteria</taxon>
        <taxon>Pseudomonadati</taxon>
        <taxon>Pseudomonadota</taxon>
        <taxon>Gammaproteobacteria</taxon>
        <taxon>Pseudomonadales</taxon>
        <taxon>Pseudomonadaceae</taxon>
        <taxon>Pseudomonas</taxon>
    </lineage>
</organism>
<dbReference type="PATRIC" id="fig|1388762.3.peg.479"/>
<dbReference type="InterPro" id="IPR055592">
    <property type="entry name" value="DUF7168"/>
</dbReference>
<dbReference type="EMBL" id="AXUP01000017">
    <property type="protein sequence ID" value="ESW41015.1"/>
    <property type="molecule type" value="Genomic_DNA"/>
</dbReference>
<dbReference type="InterPro" id="IPR024498">
    <property type="entry name" value="DUF2786"/>
</dbReference>
<accession>V7DHH5</accession>
<dbReference type="Pfam" id="PF10979">
    <property type="entry name" value="DUF2786"/>
    <property type="match status" value="1"/>
</dbReference>
<dbReference type="AlphaFoldDB" id="V7DHH5"/>
<sequence length="233" mass="25771">MMDKQKILDKVTKLMSLANSPGANTNEAATALRQARSLMAKYNIESDELRASQVLETSVPTGTRRSPADWLHSLAATCAAAFDCSHLSYYHPLKGYCFKFLGKGIGPDLAAYAYSSLVLQLQKARREHVSQQKRCQLKTKRRRGQLFAEGWIGAVAYKVREFAGDLAPDIQADISAYLTLHHPELKRFDITPSEAKGHDRSSLYEGIKQGQRAQLHRGVGRSEQPGIAQGGAR</sequence>
<evidence type="ECO:0000256" key="1">
    <source>
        <dbReference type="SAM" id="MobiDB-lite"/>
    </source>
</evidence>
<comment type="caution">
    <text evidence="4">The sequence shown here is derived from an EMBL/GenBank/DDBJ whole genome shotgun (WGS) entry which is preliminary data.</text>
</comment>
<dbReference type="PIRSF" id="PIRSF028111">
    <property type="entry name" value="UCP028111"/>
    <property type="match status" value="1"/>
</dbReference>
<evidence type="ECO:0000313" key="4">
    <source>
        <dbReference type="EMBL" id="ESW41015.1"/>
    </source>
</evidence>
<dbReference type="Pfam" id="PF23771">
    <property type="entry name" value="DUF7168"/>
    <property type="match status" value="1"/>
</dbReference>
<gene>
    <name evidence="4" type="ORF">O164_02400</name>
</gene>
<reference evidence="4 5" key="1">
    <citation type="submission" date="2013-10" db="EMBL/GenBank/DDBJ databases">
        <title>Whole Genome Shotgun Sequence of Pseudomonas taiwanensis SJ9.</title>
        <authorList>
            <person name="Hong S.-J."/>
            <person name="Shin J.-H."/>
        </authorList>
    </citation>
    <scope>NUCLEOTIDE SEQUENCE [LARGE SCALE GENOMIC DNA]</scope>
    <source>
        <strain evidence="4 5">SJ9</strain>
    </source>
</reference>
<feature type="compositionally biased region" description="Basic and acidic residues" evidence="1">
    <location>
        <begin position="191"/>
        <end position="202"/>
    </location>
</feature>
<evidence type="ECO:0000259" key="3">
    <source>
        <dbReference type="Pfam" id="PF23771"/>
    </source>
</evidence>
<evidence type="ECO:0000259" key="2">
    <source>
        <dbReference type="Pfam" id="PF10979"/>
    </source>
</evidence>
<proteinExistence type="predicted"/>
<dbReference type="InterPro" id="IPR016868">
    <property type="entry name" value="Phage_B3_Orf5"/>
</dbReference>
<feature type="domain" description="DUF2786" evidence="2">
    <location>
        <begin position="6"/>
        <end position="45"/>
    </location>
</feature>
<dbReference type="Proteomes" id="UP000018511">
    <property type="component" value="Unassembled WGS sequence"/>
</dbReference>